<dbReference type="EMBL" id="ML978069">
    <property type="protein sequence ID" value="KAF2016383.1"/>
    <property type="molecule type" value="Genomic_DNA"/>
</dbReference>
<dbReference type="PANTHER" id="PTHR33365:SF13">
    <property type="entry name" value="TAT PATHWAY SIGNAL SEQUENCE"/>
    <property type="match status" value="1"/>
</dbReference>
<organism evidence="4 5">
    <name type="scientific">Aaosphaeria arxii CBS 175.79</name>
    <dbReference type="NCBI Taxonomy" id="1450172"/>
    <lineage>
        <taxon>Eukaryota</taxon>
        <taxon>Fungi</taxon>
        <taxon>Dikarya</taxon>
        <taxon>Ascomycota</taxon>
        <taxon>Pezizomycotina</taxon>
        <taxon>Dothideomycetes</taxon>
        <taxon>Pleosporomycetidae</taxon>
        <taxon>Pleosporales</taxon>
        <taxon>Pleosporales incertae sedis</taxon>
        <taxon>Aaosphaeria</taxon>
    </lineage>
</organism>
<dbReference type="Proteomes" id="UP000799778">
    <property type="component" value="Unassembled WGS sequence"/>
</dbReference>
<protein>
    <recommendedName>
        <fullName evidence="6">Tat pathway signal sequence</fullName>
    </recommendedName>
</protein>
<comment type="similarity">
    <text evidence="1">Belongs to the ustYa family.</text>
</comment>
<keyword evidence="3" id="KW-0812">Transmembrane</keyword>
<evidence type="ECO:0008006" key="6">
    <source>
        <dbReference type="Google" id="ProtNLM"/>
    </source>
</evidence>
<reference evidence="4" key="1">
    <citation type="journal article" date="2020" name="Stud. Mycol.">
        <title>101 Dothideomycetes genomes: a test case for predicting lifestyles and emergence of pathogens.</title>
        <authorList>
            <person name="Haridas S."/>
            <person name="Albert R."/>
            <person name="Binder M."/>
            <person name="Bloem J."/>
            <person name="Labutti K."/>
            <person name="Salamov A."/>
            <person name="Andreopoulos B."/>
            <person name="Baker S."/>
            <person name="Barry K."/>
            <person name="Bills G."/>
            <person name="Bluhm B."/>
            <person name="Cannon C."/>
            <person name="Castanera R."/>
            <person name="Culley D."/>
            <person name="Daum C."/>
            <person name="Ezra D."/>
            <person name="Gonzalez J."/>
            <person name="Henrissat B."/>
            <person name="Kuo A."/>
            <person name="Liang C."/>
            <person name="Lipzen A."/>
            <person name="Lutzoni F."/>
            <person name="Magnuson J."/>
            <person name="Mondo S."/>
            <person name="Nolan M."/>
            <person name="Ohm R."/>
            <person name="Pangilinan J."/>
            <person name="Park H.-J."/>
            <person name="Ramirez L."/>
            <person name="Alfaro M."/>
            <person name="Sun H."/>
            <person name="Tritt A."/>
            <person name="Yoshinaga Y."/>
            <person name="Zwiers L.-H."/>
            <person name="Turgeon B."/>
            <person name="Goodwin S."/>
            <person name="Spatafora J."/>
            <person name="Crous P."/>
            <person name="Grigoriev I."/>
        </authorList>
    </citation>
    <scope>NUCLEOTIDE SEQUENCE</scope>
    <source>
        <strain evidence="4">CBS 175.79</strain>
    </source>
</reference>
<accession>A0A6A5XTV3</accession>
<feature type="region of interest" description="Disordered" evidence="2">
    <location>
        <begin position="1"/>
        <end position="20"/>
    </location>
</feature>
<dbReference type="GeneID" id="54291292"/>
<evidence type="ECO:0000256" key="2">
    <source>
        <dbReference type="SAM" id="MobiDB-lite"/>
    </source>
</evidence>
<feature type="transmembrane region" description="Helical" evidence="3">
    <location>
        <begin position="49"/>
        <end position="73"/>
    </location>
</feature>
<gene>
    <name evidence="4" type="ORF">BU24DRAFT_492479</name>
</gene>
<keyword evidence="3" id="KW-0472">Membrane</keyword>
<keyword evidence="5" id="KW-1185">Reference proteome</keyword>
<dbReference type="Pfam" id="PF11807">
    <property type="entry name" value="UstYa"/>
    <property type="match status" value="1"/>
</dbReference>
<name>A0A6A5XTV3_9PLEO</name>
<dbReference type="RefSeq" id="XP_033384722.1">
    <property type="nucleotide sequence ID" value="XM_033533895.1"/>
</dbReference>
<evidence type="ECO:0000313" key="5">
    <source>
        <dbReference type="Proteomes" id="UP000799778"/>
    </source>
</evidence>
<dbReference type="AlphaFoldDB" id="A0A6A5XTV3"/>
<dbReference type="GO" id="GO:0043386">
    <property type="term" value="P:mycotoxin biosynthetic process"/>
    <property type="evidence" value="ECO:0007669"/>
    <property type="project" value="InterPro"/>
</dbReference>
<dbReference type="InterPro" id="IPR021765">
    <property type="entry name" value="UstYa-like"/>
</dbReference>
<keyword evidence="3" id="KW-1133">Transmembrane helix</keyword>
<dbReference type="OrthoDB" id="3687641at2759"/>
<evidence type="ECO:0000313" key="4">
    <source>
        <dbReference type="EMBL" id="KAF2016383.1"/>
    </source>
</evidence>
<evidence type="ECO:0000256" key="1">
    <source>
        <dbReference type="ARBA" id="ARBA00035112"/>
    </source>
</evidence>
<dbReference type="PANTHER" id="PTHR33365">
    <property type="entry name" value="YALI0B05434P"/>
    <property type="match status" value="1"/>
</dbReference>
<proteinExistence type="inferred from homology"/>
<sequence length="299" mass="34158">MFQRFFQKPAKGHQGSEANDDDALLSEADIVTSRFARKRRRRHDSEAKIAVKTTFICSAIYLSITILVCLVLKDAQFVDDIDVACLNHVSSYSPIVKEVKPGWHVRQYNGSFLHETVYRQAAGPEVDAAWAALGADYRSVVIPASEAEKTGIRSDQVKISQIYGGGFPANVEGLHHIHCLNLLRKALWWNYEYYRDKKEGAFSNTEYIVRYHVTHCLDILRQQLMCVTDVGVLGQVWWQAKDMAKPLPFVDFNTRHKCRDFEAIRKWAEERQLPPESDVDMSLFYEQPAPGDRVLPAIP</sequence>
<evidence type="ECO:0000256" key="3">
    <source>
        <dbReference type="SAM" id="Phobius"/>
    </source>
</evidence>